<name>A0A7U9CQT8_PSEFL</name>
<dbReference type="AlphaFoldDB" id="A0A7U9CQT8"/>
<proteinExistence type="predicted"/>
<evidence type="ECO:0000313" key="1">
    <source>
        <dbReference type="EMBL" id="EJZ58366.1"/>
    </source>
</evidence>
<protein>
    <submittedName>
        <fullName evidence="1">Uncharacterized protein</fullName>
    </submittedName>
</protein>
<dbReference type="EMBL" id="CM001561">
    <property type="protein sequence ID" value="EJZ58366.1"/>
    <property type="molecule type" value="Genomic_DNA"/>
</dbReference>
<accession>A0A7U9CQT8</accession>
<organism evidence="1 2">
    <name type="scientific">Pseudomonas fluorescens R124</name>
    <dbReference type="NCBI Taxonomy" id="743713"/>
    <lineage>
        <taxon>Bacteria</taxon>
        <taxon>Pseudomonadati</taxon>
        <taxon>Pseudomonadota</taxon>
        <taxon>Gammaproteobacteria</taxon>
        <taxon>Pseudomonadales</taxon>
        <taxon>Pseudomonadaceae</taxon>
        <taxon>Pseudomonas</taxon>
    </lineage>
</organism>
<sequence>MQRPILAMKLNMIIAVSAIALVGNYVWQSHDLKLGPYEYQVSAKTQPSRHTHSEARRMALSGAGKKCASLGKQIDVFDVQSRLPLDPGNDVANVTFVCK</sequence>
<evidence type="ECO:0000313" key="2">
    <source>
        <dbReference type="Proteomes" id="UP000006045"/>
    </source>
</evidence>
<gene>
    <name evidence="1" type="ORF">I1A_002694</name>
</gene>
<dbReference type="Proteomes" id="UP000006045">
    <property type="component" value="Chromosome"/>
</dbReference>
<reference evidence="1 2" key="1">
    <citation type="submission" date="2012-08" db="EMBL/GenBank/DDBJ databases">
        <title>The genome of cave-isolated P. fluorescens strain R124 demonstrates phenotypic adaptation to the mineral environment.</title>
        <authorList>
            <person name="Barton M.D."/>
            <person name="Petronio M."/>
            <person name="Giarrizzo J.G."/>
            <person name="Bowling B.V."/>
            <person name="Barton H.A."/>
        </authorList>
    </citation>
    <scope>NUCLEOTIDE SEQUENCE [LARGE SCALE GENOMIC DNA]</scope>
    <source>
        <strain evidence="1 2">R124</strain>
    </source>
</reference>